<protein>
    <submittedName>
        <fullName evidence="1">LAFE_0G05138g1_1</fullName>
    </submittedName>
</protein>
<accession>A0A1G4MH08</accession>
<dbReference type="Proteomes" id="UP000190831">
    <property type="component" value="Chromosome G"/>
</dbReference>
<name>A0A1G4MH08_LACFM</name>
<sequence length="363" mass="41409">MKRTFVTAVGRLLKQQKGDLQSTIKFLTQGSRSTTISSLFQEGKADVAHVKHIVDILNTDLPDVDAKKRRIDAHYDLLMSRLKQVVEKSIEHGAQAVNESVPHMAVKDRIAQCQNSDQLYQLLLELQLSRKITRGALAKIVMHKNFTHARQVSENLAAFSYELDLAAMVCYRMRGSEGLAIRNIYKSRWISEWHNLAPLAQKLVWKCEQRSGGLAAVQQMIGSIEGWTRANTIGLYQALYLIAHELPRPEEFADATQLTTSQNFFIEALRALSPWTAMSDRIRKQCLEVVRASVENRIVSEASSENGVSVNQYRFIRRLDDILQQSVTRNSEPPILQQALQEIIEELHRQEEEVRSQMVLKFI</sequence>
<dbReference type="AlphaFoldDB" id="A0A1G4MH08"/>
<proteinExistence type="predicted"/>
<gene>
    <name evidence="1" type="ORF">LAFE_0G05138G</name>
</gene>
<reference evidence="1 2" key="1">
    <citation type="submission" date="2016-03" db="EMBL/GenBank/DDBJ databases">
        <authorList>
            <person name="Devillers H."/>
        </authorList>
    </citation>
    <scope>NUCLEOTIDE SEQUENCE [LARGE SCALE GENOMIC DNA]</scope>
    <source>
        <strain evidence="1">CBS 6772</strain>
    </source>
</reference>
<dbReference type="EMBL" id="LT598486">
    <property type="protein sequence ID" value="SCW03197.1"/>
    <property type="molecule type" value="Genomic_DNA"/>
</dbReference>
<keyword evidence="2" id="KW-1185">Reference proteome</keyword>
<dbReference type="OrthoDB" id="4051837at2759"/>
<organism evidence="1 2">
    <name type="scientific">Lachancea fermentati</name>
    <name type="common">Zygosaccharomyces fermentati</name>
    <dbReference type="NCBI Taxonomy" id="4955"/>
    <lineage>
        <taxon>Eukaryota</taxon>
        <taxon>Fungi</taxon>
        <taxon>Dikarya</taxon>
        <taxon>Ascomycota</taxon>
        <taxon>Saccharomycotina</taxon>
        <taxon>Saccharomycetes</taxon>
        <taxon>Saccharomycetales</taxon>
        <taxon>Saccharomycetaceae</taxon>
        <taxon>Lachancea</taxon>
    </lineage>
</organism>
<dbReference type="OMA" id="KRINTHY"/>
<evidence type="ECO:0000313" key="2">
    <source>
        <dbReference type="Proteomes" id="UP000190831"/>
    </source>
</evidence>
<evidence type="ECO:0000313" key="1">
    <source>
        <dbReference type="EMBL" id="SCW03197.1"/>
    </source>
</evidence>